<dbReference type="Pfam" id="PF23500">
    <property type="entry name" value="DUF7133"/>
    <property type="match status" value="1"/>
</dbReference>
<dbReference type="InterPro" id="IPR009056">
    <property type="entry name" value="Cyt_c-like_dom"/>
</dbReference>
<dbReference type="EMBL" id="NIDE01000001">
    <property type="protein sequence ID" value="OWK46868.1"/>
    <property type="molecule type" value="Genomic_DNA"/>
</dbReference>
<evidence type="ECO:0000313" key="7">
    <source>
        <dbReference type="Proteomes" id="UP000214646"/>
    </source>
</evidence>
<keyword evidence="7" id="KW-1185">Reference proteome</keyword>
<dbReference type="Gene3D" id="2.60.120.560">
    <property type="entry name" value="Exo-inulinase, domain 1"/>
    <property type="match status" value="1"/>
</dbReference>
<dbReference type="InterPro" id="IPR011989">
    <property type="entry name" value="ARM-like"/>
</dbReference>
<proteinExistence type="predicted"/>
<evidence type="ECO:0000256" key="2">
    <source>
        <dbReference type="ARBA" id="ARBA00022723"/>
    </source>
</evidence>
<dbReference type="Proteomes" id="UP000214646">
    <property type="component" value="Unassembled WGS sequence"/>
</dbReference>
<gene>
    <name evidence="6" type="ORF">FRUB_00567</name>
</gene>
<dbReference type="PROSITE" id="PS51007">
    <property type="entry name" value="CYTC"/>
    <property type="match status" value="1"/>
</dbReference>
<dbReference type="InterPro" id="IPR010496">
    <property type="entry name" value="AL/BT2_dom"/>
</dbReference>
<dbReference type="InterPro" id="IPR011042">
    <property type="entry name" value="6-blade_b-propeller_TolB-like"/>
</dbReference>
<evidence type="ECO:0000256" key="4">
    <source>
        <dbReference type="PROSITE-ProRule" id="PRU00433"/>
    </source>
</evidence>
<dbReference type="Gene3D" id="2.120.10.30">
    <property type="entry name" value="TolB, C-terminal domain"/>
    <property type="match status" value="1"/>
</dbReference>
<evidence type="ECO:0000259" key="5">
    <source>
        <dbReference type="PROSITE" id="PS51007"/>
    </source>
</evidence>
<dbReference type="InterPro" id="IPR011041">
    <property type="entry name" value="Quinoprot_gluc/sorb_DH_b-prop"/>
</dbReference>
<dbReference type="GO" id="GO:0020037">
    <property type="term" value="F:heme binding"/>
    <property type="evidence" value="ECO:0007669"/>
    <property type="project" value="InterPro"/>
</dbReference>
<keyword evidence="1 4" id="KW-0349">Heme</keyword>
<dbReference type="SUPFAM" id="SSF50952">
    <property type="entry name" value="Soluble quinoprotein glucose dehydrogenase"/>
    <property type="match status" value="1"/>
</dbReference>
<dbReference type="OrthoDB" id="225269at2"/>
<dbReference type="InterPro" id="IPR013427">
    <property type="entry name" value="Haem-bd_dom_put"/>
</dbReference>
<organism evidence="6 7">
    <name type="scientific">Fimbriiglobus ruber</name>
    <dbReference type="NCBI Taxonomy" id="1908690"/>
    <lineage>
        <taxon>Bacteria</taxon>
        <taxon>Pseudomonadati</taxon>
        <taxon>Planctomycetota</taxon>
        <taxon>Planctomycetia</taxon>
        <taxon>Gemmatales</taxon>
        <taxon>Gemmataceae</taxon>
        <taxon>Fimbriiglobus</taxon>
    </lineage>
</organism>
<dbReference type="NCBIfam" id="TIGR02603">
    <property type="entry name" value="CxxCH_TIGR02603"/>
    <property type="match status" value="1"/>
</dbReference>
<dbReference type="Pfam" id="PF06439">
    <property type="entry name" value="3keto-disac_hyd"/>
    <property type="match status" value="1"/>
</dbReference>
<dbReference type="GO" id="GO:0009055">
    <property type="term" value="F:electron transfer activity"/>
    <property type="evidence" value="ECO:0007669"/>
    <property type="project" value="InterPro"/>
</dbReference>
<keyword evidence="3 4" id="KW-0408">Iron</keyword>
<dbReference type="NCBIfam" id="TIGR02604">
    <property type="entry name" value="Piru_Ver_Nterm"/>
    <property type="match status" value="1"/>
</dbReference>
<reference evidence="7" key="1">
    <citation type="submission" date="2017-06" db="EMBL/GenBank/DDBJ databases">
        <title>Genome analysis of Fimbriiglobus ruber SP5, the first member of the order Planctomycetales with confirmed chitinolytic capability.</title>
        <authorList>
            <person name="Ravin N.V."/>
            <person name="Rakitin A.L."/>
            <person name="Ivanova A.A."/>
            <person name="Beletsky A.V."/>
            <person name="Kulichevskaya I.S."/>
            <person name="Mardanov A.V."/>
            <person name="Dedysh S.N."/>
        </authorList>
    </citation>
    <scope>NUCLEOTIDE SEQUENCE [LARGE SCALE GENOMIC DNA]</scope>
    <source>
        <strain evidence="7">SP5</strain>
    </source>
</reference>
<protein>
    <recommendedName>
        <fullName evidence="5">Cytochrome c domain-containing protein</fullName>
    </recommendedName>
</protein>
<comment type="caution">
    <text evidence="6">The sequence shown here is derived from an EMBL/GenBank/DDBJ whole genome shotgun (WGS) entry which is preliminary data.</text>
</comment>
<dbReference type="PANTHER" id="PTHR33546">
    <property type="entry name" value="LARGE, MULTIFUNCTIONAL SECRETED PROTEIN-RELATED"/>
    <property type="match status" value="1"/>
</dbReference>
<feature type="domain" description="Cytochrome c" evidence="5">
    <location>
        <begin position="1034"/>
        <end position="1166"/>
    </location>
</feature>
<dbReference type="InterPro" id="IPR036909">
    <property type="entry name" value="Cyt_c-like_dom_sf"/>
</dbReference>
<dbReference type="PANTHER" id="PTHR33546:SF1">
    <property type="entry name" value="LARGE, MULTIFUNCTIONAL SECRETED PROTEIN"/>
    <property type="match status" value="1"/>
</dbReference>
<evidence type="ECO:0000256" key="1">
    <source>
        <dbReference type="ARBA" id="ARBA00022617"/>
    </source>
</evidence>
<evidence type="ECO:0000313" key="6">
    <source>
        <dbReference type="EMBL" id="OWK46868.1"/>
    </source>
</evidence>
<name>A0A225E7X3_9BACT</name>
<dbReference type="GO" id="GO:0016787">
    <property type="term" value="F:hydrolase activity"/>
    <property type="evidence" value="ECO:0007669"/>
    <property type="project" value="InterPro"/>
</dbReference>
<keyword evidence="2 4" id="KW-0479">Metal-binding</keyword>
<dbReference type="Gene3D" id="1.10.760.10">
    <property type="entry name" value="Cytochrome c-like domain"/>
    <property type="match status" value="1"/>
</dbReference>
<dbReference type="InterPro" id="IPR013428">
    <property type="entry name" value="Membrane-bound_put_N"/>
</dbReference>
<dbReference type="SUPFAM" id="SSF46626">
    <property type="entry name" value="Cytochrome c"/>
    <property type="match status" value="1"/>
</dbReference>
<dbReference type="GO" id="GO:0046872">
    <property type="term" value="F:metal ion binding"/>
    <property type="evidence" value="ECO:0007669"/>
    <property type="project" value="UniProtKB-KW"/>
</dbReference>
<dbReference type="SUPFAM" id="SSF48371">
    <property type="entry name" value="ARM repeat"/>
    <property type="match status" value="1"/>
</dbReference>
<dbReference type="RefSeq" id="WP_088252040.1">
    <property type="nucleotide sequence ID" value="NZ_NIDE01000001.1"/>
</dbReference>
<dbReference type="Gene3D" id="1.25.10.10">
    <property type="entry name" value="Leucine-rich Repeat Variant"/>
    <property type="match status" value="1"/>
</dbReference>
<sequence>MLPALLLATLIAGADPAVKTPPGGVLPVGADGKPLNLDFETGTLKDWTATGEAFKDQPIKGDAVAARRGDMKSGHQGEYWIGGYEKHSDKPQGTLTSVPFTVTHPWASFLVGGGSWAETCVEIITPADGKVISRTSGLENETMRRVAIDLTKLVGKEIQVRLVDKHSGGWGHLNFDDFRFHSEKPVVPARPARVELAKPDTHKYAGLPPDKAAQVMTVPEGFTVSLFAGEPDVHQPVAFCIDDRGRLWVAEAYTYPQRNRSPGPVLPAAERAGGDRILIFEDTDGDGKFDKRTVFFEVLNLVSGLAVGFDGVWVGAAPYLLFIPHDHATDKAGEPKILLDGWGYQDTHETLNTFVWGPDGYLYGCHGVFTHSNVGKPGTPDKERTPINAGIWRYHPTRHTFEVFSHGTSNPWGLDYNDVGEFFIEACVIPHCFHMIQGGRYQRQGGQHFNPYTYFDIQTIADHRHYVGANPHGGNERSDSMGGGHAHCGLMCYLGGAWPKEYRGELFMGNIHGRRINVDKLTPKGSGYVAGHGPDFLLANDAWARFINLQYGPDGNVYLIDWYDKQACHNGTPEIWDRTNGRIYKVSYRGTKKISGLDLQKCTDDELVKYQLNENDWYVRHARRILQERAAAKKLDPATINALAEIAQKNPDPIRRLRGLWALYVVGGSLAGYMDDKDPAVRGWAVRLTAELLGEGVKVNADSSPGGSAALPSDSADPVVRRNLASALQKVPTSQRWESLAALTSHTEDATDPNLPYLYWYAMEPLAEADTARALDLAAAAKVPLFPLMARRVGAIGTPEAFAVLVSKLSTAKTDDARLVLLTGLNEGLKGRRGVVVPQDWSAAFNALSKSPDAAVRSQALAVAVAFGDAKAFGALRGTLADTNAALPARQAALTALVDAKDKQLPPVLQKLVGEPALRPAAVRGLAAFDDPKTPAVLLAAYASLNPAERRDALATLTARPAYAAALLDAIGSKTIPAADVPAETIRQLRNLNDPKLIAQIAAVWGTVRDTPADRKKIISDWTRKLVAPAKVQPDLAAGRAVFAKVCAQCHTLYGTGGKVGPDITGANRADLGYLLENIFDPSAVIPKEYAATKIDLADGRVVTGIVKEETAATLTVVTANETLSVPVKDIDKRTPSPLSMMPDDLTKQVTERDLRALIAYLRHNAQVPILVNADNAKDFFNGKDLSGWDGDKDVWSVENGEIVGQTKTGLKHNTFLKSAMDVPDFRLAVKVKLTPNGANSGIQFRSVPIEGGEMRGPQADIGAGWWGKLYEESGRGLLVKEGGEQYVKPNEWNDYVVEAIGPTVKIWINGHLCADYTDEKLARRGIIGLQVHSGGPTDVRYKEIKLEVVSEKK</sequence>
<dbReference type="InterPro" id="IPR055557">
    <property type="entry name" value="DUF7133"/>
</dbReference>
<dbReference type="Pfam" id="PF00034">
    <property type="entry name" value="Cytochrom_C"/>
    <property type="match status" value="1"/>
</dbReference>
<evidence type="ECO:0000256" key="3">
    <source>
        <dbReference type="ARBA" id="ARBA00023004"/>
    </source>
</evidence>
<dbReference type="InterPro" id="IPR016024">
    <property type="entry name" value="ARM-type_fold"/>
</dbReference>
<accession>A0A225E7X3</accession>